<dbReference type="InterPro" id="IPR000938">
    <property type="entry name" value="CAP-Gly_domain"/>
</dbReference>
<proteinExistence type="inferred from homology"/>
<keyword evidence="4" id="KW-0433">Leucine-rich repeat</keyword>
<gene>
    <name evidence="9" type="ORF">NCLIV_014970</name>
</gene>
<dbReference type="SMART" id="SM01052">
    <property type="entry name" value="CAP_GLY"/>
    <property type="match status" value="1"/>
</dbReference>
<evidence type="ECO:0000256" key="7">
    <source>
        <dbReference type="SAM" id="MobiDB-lite"/>
    </source>
</evidence>
<dbReference type="Gene3D" id="3.80.10.10">
    <property type="entry name" value="Ribonuclease Inhibitor"/>
    <property type="match status" value="1"/>
</dbReference>
<organism evidence="9 10">
    <name type="scientific">Neospora caninum (strain Liverpool)</name>
    <dbReference type="NCBI Taxonomy" id="572307"/>
    <lineage>
        <taxon>Eukaryota</taxon>
        <taxon>Sar</taxon>
        <taxon>Alveolata</taxon>
        <taxon>Apicomplexa</taxon>
        <taxon>Conoidasida</taxon>
        <taxon>Coccidia</taxon>
        <taxon>Eucoccidiorida</taxon>
        <taxon>Eimeriorina</taxon>
        <taxon>Sarcocystidae</taxon>
        <taxon>Neospora</taxon>
    </lineage>
</organism>
<dbReference type="SUPFAM" id="SSF54236">
    <property type="entry name" value="Ubiquitin-like"/>
    <property type="match status" value="1"/>
</dbReference>
<dbReference type="SUPFAM" id="SSF74924">
    <property type="entry name" value="Cap-Gly domain"/>
    <property type="match status" value="1"/>
</dbReference>
<dbReference type="Proteomes" id="UP000007494">
    <property type="component" value="Chromosome V"/>
</dbReference>
<keyword evidence="3" id="KW-0963">Cytoplasm</keyword>
<dbReference type="AlphaFoldDB" id="F0VCL3"/>
<dbReference type="InterPro" id="IPR029071">
    <property type="entry name" value="Ubiquitin-like_domsf"/>
</dbReference>
<keyword evidence="6" id="KW-0143">Chaperone</keyword>
<comment type="subcellular location">
    <subcellularLocation>
        <location evidence="1">Cytoplasm</location>
    </subcellularLocation>
</comment>
<protein>
    <submittedName>
        <fullName evidence="9">Hypothtetical protein, related</fullName>
    </submittedName>
</protein>
<evidence type="ECO:0000256" key="3">
    <source>
        <dbReference type="ARBA" id="ARBA00022490"/>
    </source>
</evidence>
<dbReference type="InterPro" id="IPR044079">
    <property type="entry name" value="Ubl_TBCE"/>
</dbReference>
<dbReference type="OrthoDB" id="409725at2759"/>
<evidence type="ECO:0000256" key="6">
    <source>
        <dbReference type="ARBA" id="ARBA00023186"/>
    </source>
</evidence>
<evidence type="ECO:0000256" key="5">
    <source>
        <dbReference type="ARBA" id="ARBA00022737"/>
    </source>
</evidence>
<feature type="domain" description="CAP-Gly" evidence="8">
    <location>
        <begin position="70"/>
        <end position="146"/>
    </location>
</feature>
<dbReference type="InterPro" id="IPR032675">
    <property type="entry name" value="LRR_dom_sf"/>
</dbReference>
<evidence type="ECO:0000259" key="8">
    <source>
        <dbReference type="PROSITE" id="PS50245"/>
    </source>
</evidence>
<dbReference type="OMA" id="DNYLHDY"/>
<dbReference type="GeneID" id="13444169"/>
<reference evidence="10" key="1">
    <citation type="journal article" date="2012" name="PLoS Pathog.">
        <title>Comparative genomics of the apicomplexan parasites Toxoplasma gondii and Neospora caninum: Coccidia differing in host range and transmission strategy.</title>
        <authorList>
            <person name="Reid A.J."/>
            <person name="Vermont S.J."/>
            <person name="Cotton J.A."/>
            <person name="Harris D."/>
            <person name="Hill-Cawthorne G.A."/>
            <person name="Konen-Waisman S."/>
            <person name="Latham S.M."/>
            <person name="Mourier T."/>
            <person name="Norton R."/>
            <person name="Quail M.A."/>
            <person name="Sanders M."/>
            <person name="Shanmugam D."/>
            <person name="Sohal A."/>
            <person name="Wasmuth J.D."/>
            <person name="Brunk B."/>
            <person name="Grigg M.E."/>
            <person name="Howard J.C."/>
            <person name="Parkinson J."/>
            <person name="Roos D.S."/>
            <person name="Trees A.J."/>
            <person name="Berriman M."/>
            <person name="Pain A."/>
            <person name="Wastling J.M."/>
        </authorList>
    </citation>
    <scope>NUCLEOTIDE SEQUENCE [LARGE SCALE GENOMIC DNA]</scope>
    <source>
        <strain evidence="10">Liverpool</strain>
    </source>
</reference>
<comment type="similarity">
    <text evidence="2">Belongs to the TBCE family.</text>
</comment>
<evidence type="ECO:0000256" key="4">
    <source>
        <dbReference type="ARBA" id="ARBA00022614"/>
    </source>
</evidence>
<sequence length="788" mass="85199">MAEPATAVAACPDTANPPPLLPLRCMYTPGDRVADLDGHLGTVRYIGPVDGYSRRGASFSGGGASDSCSLSSSEDADLWIGVEWDEAERGKHDGSLNGKVYFTCVGALSRSKTATAGGTAASADGSSAGDPKEQKSKRCTAGSFVKRHKLLEPKDFKRAVMERYTRKLTQEQIDSMILVNHVTNKTKPVEFVGRKEAEEYFARLHLLNAMSFTSTSAIRTAGPPPRLVLPNLRLLSLANSLITDWQELLAILRCVPRLSSLSLCGTRLRASTLPPFVSRVSPEPAQGEKGDAHAERAEEWTILEELTELQLDQTFVTWDELLAFDSLAPHLQRLSIRGNDFSPALPLFDPRAGLPARRANAGVNGEESPAETARAFQNLVFLDVSDNPVHSWTPLVACMRHLPRLETICAVNANLGDFAGVQTPQTDEPEVCTPEKSPSRTGAPLQGGEESATDSERSRESAAQDGQRSGCELEIGARETRDGSAAWALSMRQDRRAKIIELCLEDNCIEKWYIREGPNGPRLLLRVCVKAASSALGERASFPVLAFQETITSLARLFPSLERLMLQGNPLLLQPCSNSKAASVPTGFGASSPQRQVMISLFPSLKVLSGGTISRADRSAAERYTLSLLHRIKRQGEVSLPIPPGLVAALQSPNQAADRNSSAYEALLDRLTETHGDFSLGETAQGEGGAVVLASSLVDVLLQPDAAVIFDKPPVKKRVPKSMRVRDLKTLCMRLFGLPVAHIDLLYNDGNMPVSTPLDDDASSLDFFGVGAGSVVRVQDKNDKKSEV</sequence>
<dbReference type="RefSeq" id="XP_003881735.1">
    <property type="nucleotide sequence ID" value="XM_003881686.1"/>
</dbReference>
<evidence type="ECO:0000313" key="10">
    <source>
        <dbReference type="Proteomes" id="UP000007494"/>
    </source>
</evidence>
<keyword evidence="10" id="KW-1185">Reference proteome</keyword>
<dbReference type="Pfam" id="PF01302">
    <property type="entry name" value="CAP_GLY"/>
    <property type="match status" value="1"/>
</dbReference>
<dbReference type="Pfam" id="PF14560">
    <property type="entry name" value="Ubiquitin_2"/>
    <property type="match status" value="1"/>
</dbReference>
<dbReference type="eggNOG" id="KOG3207">
    <property type="taxonomic scope" value="Eukaryota"/>
</dbReference>
<feature type="region of interest" description="Disordered" evidence="7">
    <location>
        <begin position="420"/>
        <end position="471"/>
    </location>
</feature>
<dbReference type="InParanoid" id="F0VCL3"/>
<dbReference type="Gene3D" id="2.30.30.190">
    <property type="entry name" value="CAP Gly-rich-like domain"/>
    <property type="match status" value="1"/>
</dbReference>
<evidence type="ECO:0000313" key="9">
    <source>
        <dbReference type="EMBL" id="CBZ51702.1"/>
    </source>
</evidence>
<dbReference type="PROSITE" id="PS00845">
    <property type="entry name" value="CAP_GLY_1"/>
    <property type="match status" value="1"/>
</dbReference>
<keyword evidence="5" id="KW-0677">Repeat</keyword>
<feature type="compositionally biased region" description="Low complexity" evidence="7">
    <location>
        <begin position="115"/>
        <end position="129"/>
    </location>
</feature>
<dbReference type="SUPFAM" id="SSF52047">
    <property type="entry name" value="RNI-like"/>
    <property type="match status" value="1"/>
</dbReference>
<dbReference type="CDD" id="cd17044">
    <property type="entry name" value="Ubl_TBCE"/>
    <property type="match status" value="1"/>
</dbReference>
<dbReference type="EMBL" id="FR823386">
    <property type="protein sequence ID" value="CBZ51702.1"/>
    <property type="molecule type" value="Genomic_DNA"/>
</dbReference>
<dbReference type="InterPro" id="IPR000626">
    <property type="entry name" value="Ubiquitin-like_dom"/>
</dbReference>
<dbReference type="GO" id="GO:0005737">
    <property type="term" value="C:cytoplasm"/>
    <property type="evidence" value="ECO:0007669"/>
    <property type="project" value="UniProtKB-SubCell"/>
</dbReference>
<feature type="region of interest" description="Disordered" evidence="7">
    <location>
        <begin position="115"/>
        <end position="139"/>
    </location>
</feature>
<dbReference type="InterPro" id="IPR036859">
    <property type="entry name" value="CAP-Gly_dom_sf"/>
</dbReference>
<dbReference type="PROSITE" id="PS50245">
    <property type="entry name" value="CAP_GLY_2"/>
    <property type="match status" value="1"/>
</dbReference>
<evidence type="ECO:0000256" key="2">
    <source>
        <dbReference type="ARBA" id="ARBA00006286"/>
    </source>
</evidence>
<dbReference type="VEuPathDB" id="ToxoDB:NCLIV_014970"/>
<evidence type="ECO:0000256" key="1">
    <source>
        <dbReference type="ARBA" id="ARBA00004496"/>
    </source>
</evidence>
<dbReference type="Gene3D" id="3.10.20.90">
    <property type="entry name" value="Phosphatidylinositol 3-kinase Catalytic Subunit, Chain A, domain 1"/>
    <property type="match status" value="1"/>
</dbReference>
<accession>F0VCL3</accession>
<name>F0VCL3_NEOCL</name>